<name>A0A8W8IH30_MAGGI</name>
<dbReference type="GO" id="GO:0032580">
    <property type="term" value="C:Golgi cisterna membrane"/>
    <property type="evidence" value="ECO:0007669"/>
    <property type="project" value="UniProtKB-SubCell"/>
</dbReference>
<evidence type="ECO:0000256" key="9">
    <source>
        <dbReference type="ARBA" id="ARBA00023034"/>
    </source>
</evidence>
<keyword evidence="6 12" id="KW-0812">Transmembrane</keyword>
<dbReference type="EC" id="2.4.1.-" evidence="12"/>
<keyword evidence="4 12" id="KW-0328">Glycosyltransferase</keyword>
<keyword evidence="16" id="KW-1185">Reference proteome</keyword>
<accession>A0A8W8IH30</accession>
<keyword evidence="11" id="KW-0325">Glycoprotein</keyword>
<evidence type="ECO:0000256" key="1">
    <source>
        <dbReference type="ARBA" id="ARBA00004323"/>
    </source>
</evidence>
<dbReference type="OrthoDB" id="427096at2759"/>
<evidence type="ECO:0000256" key="3">
    <source>
        <dbReference type="ARBA" id="ARBA00008919"/>
    </source>
</evidence>
<evidence type="ECO:0000256" key="7">
    <source>
        <dbReference type="ARBA" id="ARBA00022968"/>
    </source>
</evidence>
<dbReference type="Proteomes" id="UP000005408">
    <property type="component" value="Unassembled WGS sequence"/>
</dbReference>
<evidence type="ECO:0000256" key="2">
    <source>
        <dbReference type="ARBA" id="ARBA00004922"/>
    </source>
</evidence>
<reference evidence="15" key="1">
    <citation type="submission" date="2022-08" db="UniProtKB">
        <authorList>
            <consortium name="EnsemblMetazoa"/>
        </authorList>
    </citation>
    <scope>IDENTIFICATION</scope>
    <source>
        <strain evidence="15">05x7-T-G4-1.051#20</strain>
    </source>
</reference>
<dbReference type="SUPFAM" id="SSF53756">
    <property type="entry name" value="UDP-Glycosyltransferase/glycogen phosphorylase"/>
    <property type="match status" value="1"/>
</dbReference>
<dbReference type="OMA" id="IWHTMES"/>
<feature type="domain" description="Fucosyltransferase N-terminal" evidence="14">
    <location>
        <begin position="59"/>
        <end position="166"/>
    </location>
</feature>
<evidence type="ECO:0000256" key="6">
    <source>
        <dbReference type="ARBA" id="ARBA00022692"/>
    </source>
</evidence>
<evidence type="ECO:0000256" key="5">
    <source>
        <dbReference type="ARBA" id="ARBA00022679"/>
    </source>
</evidence>
<evidence type="ECO:0000256" key="12">
    <source>
        <dbReference type="RuleBase" id="RU003832"/>
    </source>
</evidence>
<dbReference type="Gene3D" id="3.40.50.11660">
    <property type="entry name" value="Glycosyl transferase family 10, C-terminal domain"/>
    <property type="match status" value="1"/>
</dbReference>
<dbReference type="InterPro" id="IPR031481">
    <property type="entry name" value="Glyco_tran_10_N"/>
</dbReference>
<comment type="pathway">
    <text evidence="2">Protein modification; protein glycosylation.</text>
</comment>
<sequence>MKPTNLAFLVFGITGLLLVFILGYFSSSEKIYFTDVHPHIKNSDTQTTSFNGESNSINNKTLVILWYNLPFYLKSSVTYFQANKCNNFRSTCILSTVHSDILRSSGVIFTHSTLPRTPPMKNTSQVWIFNTLENKAFTHWPNTAWDYKFEWTMSYRRNADVSRPYGKIIRLDKSIHRNYSEVFRQKTKFGVWMSGHCPVPSRRKEYIEQLKKYIDIDTFGSCGKKKCGVRTPAMNECLKNFSRDYKFYFSFENNICRDYSTEKVFNLYQYNLSIIPVVNGPPQAGEYLPKGTFINALDFTSPEKLAKKLKEIGSSEKLYTQYLREKDKYGSLNNSEIFRESMCSACKKLDQLKGKNIIAKPKVIDVFKNEC</sequence>
<keyword evidence="8 12" id="KW-1133">Transmembrane helix</keyword>
<comment type="similarity">
    <text evidence="3 12">Belongs to the glycosyltransferase 10 family.</text>
</comment>
<dbReference type="InterPro" id="IPR001503">
    <property type="entry name" value="Glyco_trans_10"/>
</dbReference>
<evidence type="ECO:0000313" key="16">
    <source>
        <dbReference type="Proteomes" id="UP000005408"/>
    </source>
</evidence>
<evidence type="ECO:0000259" key="13">
    <source>
        <dbReference type="Pfam" id="PF00852"/>
    </source>
</evidence>
<comment type="subcellular location">
    <subcellularLocation>
        <location evidence="1">Golgi apparatus membrane</location>
        <topology evidence="1">Single-pass type II membrane protein</topology>
    </subcellularLocation>
    <subcellularLocation>
        <location evidence="12">Golgi apparatus</location>
        <location evidence="12">Golgi stack membrane</location>
        <topology evidence="12">Single-pass type II membrane protein</topology>
    </subcellularLocation>
</comment>
<dbReference type="InterPro" id="IPR038577">
    <property type="entry name" value="GT10-like_C_sf"/>
</dbReference>
<protein>
    <recommendedName>
        <fullName evidence="12">Fucosyltransferase</fullName>
        <ecNumber evidence="12">2.4.1.-</ecNumber>
    </recommendedName>
</protein>
<dbReference type="GO" id="GO:0000139">
    <property type="term" value="C:Golgi membrane"/>
    <property type="evidence" value="ECO:0007669"/>
    <property type="project" value="UniProtKB-SubCell"/>
</dbReference>
<feature type="transmembrane region" description="Helical" evidence="12">
    <location>
        <begin position="6"/>
        <end position="25"/>
    </location>
</feature>
<evidence type="ECO:0000256" key="10">
    <source>
        <dbReference type="ARBA" id="ARBA00023136"/>
    </source>
</evidence>
<keyword evidence="9 12" id="KW-0333">Golgi apparatus</keyword>
<evidence type="ECO:0000256" key="11">
    <source>
        <dbReference type="ARBA" id="ARBA00023180"/>
    </source>
</evidence>
<keyword evidence="5 12" id="KW-0808">Transferase</keyword>
<proteinExistence type="inferred from homology"/>
<dbReference type="PANTHER" id="PTHR48438:SF1">
    <property type="entry name" value="ALPHA-(1,3)-FUCOSYLTRANSFERASE C-RELATED"/>
    <property type="match status" value="1"/>
</dbReference>
<dbReference type="Pfam" id="PF00852">
    <property type="entry name" value="Glyco_transf_10"/>
    <property type="match status" value="1"/>
</dbReference>
<dbReference type="Pfam" id="PF17039">
    <property type="entry name" value="Glyco_tran_10_N"/>
    <property type="match status" value="1"/>
</dbReference>
<evidence type="ECO:0000259" key="14">
    <source>
        <dbReference type="Pfam" id="PF17039"/>
    </source>
</evidence>
<dbReference type="GO" id="GO:0008417">
    <property type="term" value="F:fucosyltransferase activity"/>
    <property type="evidence" value="ECO:0007669"/>
    <property type="project" value="InterPro"/>
</dbReference>
<feature type="domain" description="Fucosyltransferase C-terminal" evidence="13">
    <location>
        <begin position="184"/>
        <end position="354"/>
    </location>
</feature>
<evidence type="ECO:0000313" key="15">
    <source>
        <dbReference type="EnsemblMetazoa" id="G13894.1:cds"/>
    </source>
</evidence>
<keyword evidence="10 12" id="KW-0472">Membrane</keyword>
<dbReference type="AlphaFoldDB" id="A0A8W8IH30"/>
<dbReference type="EnsemblMetazoa" id="G13894.1">
    <property type="protein sequence ID" value="G13894.1:cds"/>
    <property type="gene ID" value="G13894"/>
</dbReference>
<dbReference type="FunFam" id="3.40.50.11660:FF:000002">
    <property type="entry name" value="Alpha-(1,3)-fucosyltransferase"/>
    <property type="match status" value="1"/>
</dbReference>
<keyword evidence="7" id="KW-0735">Signal-anchor</keyword>
<evidence type="ECO:0000256" key="4">
    <source>
        <dbReference type="ARBA" id="ARBA00022676"/>
    </source>
</evidence>
<evidence type="ECO:0000256" key="8">
    <source>
        <dbReference type="ARBA" id="ARBA00022989"/>
    </source>
</evidence>
<organism evidence="15 16">
    <name type="scientific">Magallana gigas</name>
    <name type="common">Pacific oyster</name>
    <name type="synonym">Crassostrea gigas</name>
    <dbReference type="NCBI Taxonomy" id="29159"/>
    <lineage>
        <taxon>Eukaryota</taxon>
        <taxon>Metazoa</taxon>
        <taxon>Spiralia</taxon>
        <taxon>Lophotrochozoa</taxon>
        <taxon>Mollusca</taxon>
        <taxon>Bivalvia</taxon>
        <taxon>Autobranchia</taxon>
        <taxon>Pteriomorphia</taxon>
        <taxon>Ostreida</taxon>
        <taxon>Ostreoidea</taxon>
        <taxon>Ostreidae</taxon>
        <taxon>Magallana</taxon>
    </lineage>
</organism>
<dbReference type="InterPro" id="IPR055270">
    <property type="entry name" value="Glyco_tran_10_C"/>
</dbReference>
<dbReference type="PANTHER" id="PTHR48438">
    <property type="entry name" value="ALPHA-(1,3)-FUCOSYLTRANSFERASE C-RELATED"/>
    <property type="match status" value="1"/>
</dbReference>